<gene>
    <name evidence="1" type="ORF">B0I10_10142</name>
</gene>
<protein>
    <submittedName>
        <fullName evidence="1">Uncharacterized protein</fullName>
    </submittedName>
</protein>
<comment type="caution">
    <text evidence="1">The sequence shown here is derived from an EMBL/GenBank/DDBJ whole genome shotgun (WGS) entry which is preliminary data.</text>
</comment>
<evidence type="ECO:0000313" key="2">
    <source>
        <dbReference type="Proteomes" id="UP000249518"/>
    </source>
</evidence>
<accession>A0A328X3S0</accession>
<dbReference type="RefSeq" id="WP_112084477.1">
    <property type="nucleotide sequence ID" value="NZ_QLSV01000001.1"/>
</dbReference>
<evidence type="ECO:0000313" key="1">
    <source>
        <dbReference type="EMBL" id="RAR50874.1"/>
    </source>
</evidence>
<dbReference type="AlphaFoldDB" id="A0A328X3S0"/>
<keyword evidence="2" id="KW-1185">Reference proteome</keyword>
<dbReference type="Proteomes" id="UP000249518">
    <property type="component" value="Unassembled WGS sequence"/>
</dbReference>
<dbReference type="EMBL" id="QLSV01000001">
    <property type="protein sequence ID" value="RAR50874.1"/>
    <property type="molecule type" value="Genomic_DNA"/>
</dbReference>
<sequence length="374" mass="44624">METIELTRKELYNMVWSTTLSKLTQQYAYTIDAIKKICKQYEIPMPDGSYWSKLKFNKKFKKEKLNPIFDGVDKIVLTIRKEGNPINVDQAPLTIRTKEIENDPKAPLIVPNEITRPDILTIQTKQYWSGKIIFNSYRDDNRITYPIRVEKNSRERALKFMDTFTKLLRYRGHTMSKQYGCDCVLIDGIKIEIDLREASKRVPPTTKYRSSQYVPTGEFIFKVGKYSGEREWRDGKVKLEGMLARIVAKLELIAEREKEWQERARISDLKRAEEEKIRKEFEARKEKEIINTKKFFSDAEKFEKATIYRNFINATEQKSIKENKLTTELKEWIKWANEKADWFDPFINRKDELLNDNDREEFHKPKQQKNYYGF</sequence>
<reference evidence="1 2" key="1">
    <citation type="submission" date="2018-06" db="EMBL/GenBank/DDBJ databases">
        <title>Genomic Encyclopedia of Type Strains, Phase III (KMG-III): the genomes of soil and plant-associated and newly described type strains.</title>
        <authorList>
            <person name="Whitman W."/>
        </authorList>
    </citation>
    <scope>NUCLEOTIDE SEQUENCE [LARGE SCALE GENOMIC DNA]</scope>
    <source>
        <strain evidence="1 2">CGMCC 1.12504</strain>
    </source>
</reference>
<dbReference type="OrthoDB" id="9777694at2"/>
<organism evidence="1 2">
    <name type="scientific">Flavobacterium lacus</name>
    <dbReference type="NCBI Taxonomy" id="1353778"/>
    <lineage>
        <taxon>Bacteria</taxon>
        <taxon>Pseudomonadati</taxon>
        <taxon>Bacteroidota</taxon>
        <taxon>Flavobacteriia</taxon>
        <taxon>Flavobacteriales</taxon>
        <taxon>Flavobacteriaceae</taxon>
        <taxon>Flavobacterium</taxon>
    </lineage>
</organism>
<proteinExistence type="predicted"/>
<name>A0A328X3S0_9FLAO</name>